<feature type="compositionally biased region" description="Low complexity" evidence="1">
    <location>
        <begin position="37"/>
        <end position="51"/>
    </location>
</feature>
<feature type="region of interest" description="Disordered" evidence="1">
    <location>
        <begin position="1"/>
        <end position="51"/>
    </location>
</feature>
<evidence type="ECO:0000256" key="1">
    <source>
        <dbReference type="SAM" id="MobiDB-lite"/>
    </source>
</evidence>
<dbReference type="EMBL" id="FONV01000001">
    <property type="protein sequence ID" value="SFE43192.1"/>
    <property type="molecule type" value="Genomic_DNA"/>
</dbReference>
<proteinExistence type="predicted"/>
<dbReference type="STRING" id="35752.SAMN05421541_101707"/>
<sequence>MAGGPRLDAVSIERQRRPGTALPGPRSRELMGRKTPAVAGDAAAAGFEEIR</sequence>
<name>A0A1I2AH28_9ACTN</name>
<evidence type="ECO:0000313" key="3">
    <source>
        <dbReference type="Proteomes" id="UP000199645"/>
    </source>
</evidence>
<organism evidence="2 3">
    <name type="scientific">Actinoplanes philippinensis</name>
    <dbReference type="NCBI Taxonomy" id="35752"/>
    <lineage>
        <taxon>Bacteria</taxon>
        <taxon>Bacillati</taxon>
        <taxon>Actinomycetota</taxon>
        <taxon>Actinomycetes</taxon>
        <taxon>Micromonosporales</taxon>
        <taxon>Micromonosporaceae</taxon>
        <taxon>Actinoplanes</taxon>
    </lineage>
</organism>
<dbReference type="Proteomes" id="UP000199645">
    <property type="component" value="Unassembled WGS sequence"/>
</dbReference>
<protein>
    <submittedName>
        <fullName evidence="2">Uncharacterized protein</fullName>
    </submittedName>
</protein>
<keyword evidence="3" id="KW-1185">Reference proteome</keyword>
<accession>A0A1I2AH28</accession>
<reference evidence="2 3" key="1">
    <citation type="submission" date="2016-10" db="EMBL/GenBank/DDBJ databases">
        <authorList>
            <person name="de Groot N.N."/>
        </authorList>
    </citation>
    <scope>NUCLEOTIDE SEQUENCE [LARGE SCALE GENOMIC DNA]</scope>
    <source>
        <strain evidence="2 3">DSM 43019</strain>
    </source>
</reference>
<gene>
    <name evidence="2" type="ORF">SAMN05421541_101707</name>
</gene>
<evidence type="ECO:0000313" key="2">
    <source>
        <dbReference type="EMBL" id="SFE43192.1"/>
    </source>
</evidence>
<dbReference type="AlphaFoldDB" id="A0A1I2AH28"/>